<feature type="transmembrane region" description="Helical" evidence="8">
    <location>
        <begin position="337"/>
        <end position="357"/>
    </location>
</feature>
<keyword evidence="7 8" id="KW-0472">Membrane</keyword>
<dbReference type="InterPro" id="IPR023214">
    <property type="entry name" value="HAD_sf"/>
</dbReference>
<evidence type="ECO:0000256" key="1">
    <source>
        <dbReference type="ARBA" id="ARBA00004370"/>
    </source>
</evidence>
<evidence type="ECO:0000256" key="3">
    <source>
        <dbReference type="ARBA" id="ARBA00022723"/>
    </source>
</evidence>
<dbReference type="InterPro" id="IPR059000">
    <property type="entry name" value="ATPase_P-type_domA"/>
</dbReference>
<dbReference type="AlphaFoldDB" id="A0AAV3RYJ9"/>
<evidence type="ECO:0000256" key="2">
    <source>
        <dbReference type="ARBA" id="ARBA00022692"/>
    </source>
</evidence>
<dbReference type="Pfam" id="PF00689">
    <property type="entry name" value="Cation_ATPase_C"/>
    <property type="match status" value="1"/>
</dbReference>
<dbReference type="SUPFAM" id="SSF81660">
    <property type="entry name" value="Metal cation-transporting ATPase, ATP-binding domain N"/>
    <property type="match status" value="1"/>
</dbReference>
<dbReference type="InterPro" id="IPR036412">
    <property type="entry name" value="HAD-like_sf"/>
</dbReference>
<dbReference type="InterPro" id="IPR023298">
    <property type="entry name" value="ATPase_P-typ_TM_dom_sf"/>
</dbReference>
<dbReference type="InterPro" id="IPR008250">
    <property type="entry name" value="ATPase_P-typ_transduc_dom_A_sf"/>
</dbReference>
<comment type="caution">
    <text evidence="11">The sequence shown here is derived from an EMBL/GenBank/DDBJ whole genome shotgun (WGS) entry which is preliminary data.</text>
</comment>
<dbReference type="InterPro" id="IPR006068">
    <property type="entry name" value="ATPase_P-typ_cation-transptr_C"/>
</dbReference>
<keyword evidence="4" id="KW-0106">Calcium</keyword>
<feature type="transmembrane region" description="Helical" evidence="8">
    <location>
        <begin position="149"/>
        <end position="166"/>
    </location>
</feature>
<name>A0AAV3RYJ9_LITER</name>
<dbReference type="SUPFAM" id="SSF81653">
    <property type="entry name" value="Calcium ATPase, transduction domain A"/>
    <property type="match status" value="1"/>
</dbReference>
<dbReference type="GO" id="GO:0005388">
    <property type="term" value="F:P-type calcium transporter activity"/>
    <property type="evidence" value="ECO:0007669"/>
    <property type="project" value="TreeGrafter"/>
</dbReference>
<feature type="domain" description="Cation-transporting P-type ATPase C-terminal" evidence="10">
    <location>
        <begin position="835"/>
        <end position="1015"/>
    </location>
</feature>
<dbReference type="SUPFAM" id="SSF81665">
    <property type="entry name" value="Calcium ATPase, transmembrane domain M"/>
    <property type="match status" value="1"/>
</dbReference>
<evidence type="ECO:0000256" key="4">
    <source>
        <dbReference type="ARBA" id="ARBA00022837"/>
    </source>
</evidence>
<dbReference type="EMBL" id="BAABME010012096">
    <property type="protein sequence ID" value="GAA0184706.1"/>
    <property type="molecule type" value="Genomic_DNA"/>
</dbReference>
<evidence type="ECO:0000313" key="11">
    <source>
        <dbReference type="EMBL" id="GAA0184706.1"/>
    </source>
</evidence>
<protein>
    <submittedName>
        <fullName evidence="11">Primary active transporter</fullName>
    </submittedName>
</protein>
<feature type="transmembrane region" description="Helical" evidence="8">
    <location>
        <begin position="779"/>
        <end position="797"/>
    </location>
</feature>
<feature type="transmembrane region" description="Helical" evidence="8">
    <location>
        <begin position="962"/>
        <end position="985"/>
    </location>
</feature>
<dbReference type="PANTHER" id="PTHR24093:SF432">
    <property type="entry name" value="CALCIUM-TRANSPORTING ATPASE 12, PLASMA MEMBRANE-TYPE-LIKE"/>
    <property type="match status" value="1"/>
</dbReference>
<feature type="transmembrane region" description="Helical" evidence="8">
    <location>
        <begin position="178"/>
        <end position="198"/>
    </location>
</feature>
<evidence type="ECO:0000256" key="6">
    <source>
        <dbReference type="ARBA" id="ARBA00022989"/>
    </source>
</evidence>
<feature type="transmembrane region" description="Helical" evidence="8">
    <location>
        <begin position="891"/>
        <end position="910"/>
    </location>
</feature>
<evidence type="ECO:0000259" key="9">
    <source>
        <dbReference type="Pfam" id="PF00122"/>
    </source>
</evidence>
<organism evidence="11 12">
    <name type="scientific">Lithospermum erythrorhizon</name>
    <name type="common">Purple gromwell</name>
    <name type="synonym">Lithospermum officinale var. erythrorhizon</name>
    <dbReference type="NCBI Taxonomy" id="34254"/>
    <lineage>
        <taxon>Eukaryota</taxon>
        <taxon>Viridiplantae</taxon>
        <taxon>Streptophyta</taxon>
        <taxon>Embryophyta</taxon>
        <taxon>Tracheophyta</taxon>
        <taxon>Spermatophyta</taxon>
        <taxon>Magnoliopsida</taxon>
        <taxon>eudicotyledons</taxon>
        <taxon>Gunneridae</taxon>
        <taxon>Pentapetalae</taxon>
        <taxon>asterids</taxon>
        <taxon>lamiids</taxon>
        <taxon>Boraginales</taxon>
        <taxon>Boraginaceae</taxon>
        <taxon>Boraginoideae</taxon>
        <taxon>Lithospermeae</taxon>
        <taxon>Lithospermum</taxon>
    </lineage>
</organism>
<dbReference type="Pfam" id="PF00122">
    <property type="entry name" value="E1-E2_ATPase"/>
    <property type="match status" value="1"/>
</dbReference>
<accession>A0AAV3RYJ9</accession>
<dbReference type="GO" id="GO:0005886">
    <property type="term" value="C:plasma membrane"/>
    <property type="evidence" value="ECO:0007669"/>
    <property type="project" value="TreeGrafter"/>
</dbReference>
<dbReference type="Gene3D" id="3.40.1110.10">
    <property type="entry name" value="Calcium-transporting ATPase, cytoplasmic domain N"/>
    <property type="match status" value="1"/>
</dbReference>
<feature type="transmembrane region" description="Helical" evidence="8">
    <location>
        <begin position="809"/>
        <end position="828"/>
    </location>
</feature>
<sequence>MDSSDKKAVLINPSLQSHEVSKTTSNCPILELHETSALSSTHSITFPENYTNTNNQHDHQSDESLDFSISPETLAQLVESKDANYLLQFGGPKKVAFLLETDIQNGIFGDQSDLDRRHKAFGSNQNQHCHDHQSSLGVHQLAFEACKDTTIILLLSCAVLSLAIGIKRNGPQEGIVDGILIFLCILVLVYVGVVFQYIKSRWMIKKRLKQKRFAYVVRNGKCQRISGSEVVVGDIVCLQKGSEVPADGLFINDDSSSFKLDCGHKASNFSNFPSLFTGAKVAEGECKMLVTSVGEKTERSKLMGLLGNNSKKSNDFYDSSSKLQLSIEKMSTNLENVWLILTLLVLVVQVLRCFVWESNYCDKNHNPDPKGLKDSLQEVAHETAKIMKKQTGKVNGLVAMLCILMFAIRDCLPLGIFTTFFYASKKLKPFRAIIQKLPACATLGWITTICICNTDDLALKYSNMADLWIGMKKIVQEDDNMSKEVNHQVVKFFQEAIFWTNDSADVQEIEEDALFCWAEKVLSMDVEKIMKSCSFNHSEAPDIYRNYSSVIPEQPTESNHAFDVYWKGDPGMILLMCSHYLDVDGTMQELDEEKRQNFNQIIKDIASSSLRCFAFAHKQIFKKEYDGEEFLESFEDGLILLGLVNLKNPYPPEVIQSVEACVKSGVTIKLVVDDDLKTAGFMARFSGILGPGKDLNQAVVHASIFRNSSPEERVKMIDNIHVLADASPEDKLWMVQCLRQKSEVVAVTGRCSRDLPSLREADVSLLMGDHCAECIKEDVEVVVFGLSIGMISTLVRFGRTVCQNLEKFIDFQLTVNVAAFGINFIVVLTTSEVQFTAFELLWVNIIMEVFGALALSIQMVELLPCESTNQVEKLPKRNNHYGTGSVVTKTMWRNIALHSLFQVSLMVILSKKGGEILHADEGVLKTMIFLFYVMCQVFALVGCMEINEASFLEGLGKFKNHMFLIIVGIIVVMQVALIEVMAIVAHWRKINLTQWCICTGLAVLSMPIDYVVNWIKHHLSALINVS</sequence>
<evidence type="ECO:0000256" key="7">
    <source>
        <dbReference type="ARBA" id="ARBA00023136"/>
    </source>
</evidence>
<dbReference type="InterPro" id="IPR023299">
    <property type="entry name" value="ATPase_P-typ_cyto_dom_N"/>
</dbReference>
<proteinExistence type="predicted"/>
<dbReference type="GO" id="GO:0046872">
    <property type="term" value="F:metal ion binding"/>
    <property type="evidence" value="ECO:0007669"/>
    <property type="project" value="UniProtKB-KW"/>
</dbReference>
<reference evidence="11 12" key="1">
    <citation type="submission" date="2024-01" db="EMBL/GenBank/DDBJ databases">
        <title>The complete chloroplast genome sequence of Lithospermum erythrorhizon: insights into the phylogenetic relationship among Boraginaceae species and the maternal lineages of purple gromwells.</title>
        <authorList>
            <person name="Okada T."/>
            <person name="Watanabe K."/>
        </authorList>
    </citation>
    <scope>NUCLEOTIDE SEQUENCE [LARGE SCALE GENOMIC DNA]</scope>
</reference>
<dbReference type="Gene3D" id="1.20.1110.10">
    <property type="entry name" value="Calcium-transporting ATPase, transmembrane domain"/>
    <property type="match status" value="2"/>
</dbReference>
<dbReference type="Proteomes" id="UP001454036">
    <property type="component" value="Unassembled WGS sequence"/>
</dbReference>
<keyword evidence="2 8" id="KW-0812">Transmembrane</keyword>
<keyword evidence="6 8" id="KW-1133">Transmembrane helix</keyword>
<evidence type="ECO:0000256" key="8">
    <source>
        <dbReference type="SAM" id="Phobius"/>
    </source>
</evidence>
<dbReference type="GO" id="GO:0000166">
    <property type="term" value="F:nucleotide binding"/>
    <property type="evidence" value="ECO:0007669"/>
    <property type="project" value="InterPro"/>
</dbReference>
<evidence type="ECO:0000256" key="5">
    <source>
        <dbReference type="ARBA" id="ARBA00022842"/>
    </source>
</evidence>
<keyword evidence="3" id="KW-0479">Metal-binding</keyword>
<feature type="transmembrane region" description="Helical" evidence="8">
    <location>
        <begin position="397"/>
        <end position="423"/>
    </location>
</feature>
<gene>
    <name evidence="11" type="ORF">LIER_31994</name>
</gene>
<evidence type="ECO:0000313" key="12">
    <source>
        <dbReference type="Proteomes" id="UP001454036"/>
    </source>
</evidence>
<keyword evidence="12" id="KW-1185">Reference proteome</keyword>
<feature type="domain" description="P-type ATPase A" evidence="9">
    <location>
        <begin position="211"/>
        <end position="305"/>
    </location>
</feature>
<dbReference type="Gene3D" id="2.70.150.10">
    <property type="entry name" value="Calcium-transporting ATPase, cytoplasmic transduction domain A"/>
    <property type="match status" value="1"/>
</dbReference>
<comment type="subcellular location">
    <subcellularLocation>
        <location evidence="1">Membrane</location>
    </subcellularLocation>
</comment>
<dbReference type="Gene3D" id="3.40.50.1000">
    <property type="entry name" value="HAD superfamily/HAD-like"/>
    <property type="match status" value="1"/>
</dbReference>
<dbReference type="PANTHER" id="PTHR24093">
    <property type="entry name" value="CATION TRANSPORTING ATPASE"/>
    <property type="match status" value="1"/>
</dbReference>
<feature type="transmembrane region" description="Helical" evidence="8">
    <location>
        <begin position="922"/>
        <end position="942"/>
    </location>
</feature>
<evidence type="ECO:0000259" key="10">
    <source>
        <dbReference type="Pfam" id="PF00689"/>
    </source>
</evidence>
<feature type="transmembrane region" description="Helical" evidence="8">
    <location>
        <begin position="840"/>
        <end position="860"/>
    </location>
</feature>
<dbReference type="SUPFAM" id="SSF56784">
    <property type="entry name" value="HAD-like"/>
    <property type="match status" value="1"/>
</dbReference>
<keyword evidence="5" id="KW-0460">Magnesium</keyword>
<dbReference type="Pfam" id="PF13246">
    <property type="entry name" value="Cation_ATPase"/>
    <property type="match status" value="1"/>
</dbReference>